<dbReference type="PANTHER" id="PTHR34824:SF1">
    <property type="entry name" value="HEAT-INDUCIBLE TRANSCRIPTION REPRESSOR HRCA"/>
    <property type="match status" value="1"/>
</dbReference>
<dbReference type="InterPro" id="IPR005104">
    <property type="entry name" value="WHTH_HrcA_DNA-bd"/>
</dbReference>
<dbReference type="GO" id="GO:0003677">
    <property type="term" value="F:DNA binding"/>
    <property type="evidence" value="ECO:0007669"/>
    <property type="project" value="InterPro"/>
</dbReference>
<dbReference type="Pfam" id="PF03444">
    <property type="entry name" value="WHD_HrcA"/>
    <property type="match status" value="1"/>
</dbReference>
<dbReference type="GO" id="GO:0045892">
    <property type="term" value="P:negative regulation of DNA-templated transcription"/>
    <property type="evidence" value="ECO:0007669"/>
    <property type="project" value="TreeGrafter"/>
</dbReference>
<evidence type="ECO:0000259" key="5">
    <source>
        <dbReference type="Pfam" id="PF03444"/>
    </source>
</evidence>
<feature type="domain" description="Winged helix-turn-helix transcription repressor HrcA DNA-binding" evidence="5">
    <location>
        <begin position="3"/>
        <end position="51"/>
    </location>
</feature>
<dbReference type="EMBL" id="LCEJ01000021">
    <property type="protein sequence ID" value="KKS70490.1"/>
    <property type="molecule type" value="Genomic_DNA"/>
</dbReference>
<accession>A0A0G1BAT4</accession>
<dbReference type="PANTHER" id="PTHR34824">
    <property type="entry name" value="HEAT-INDUCIBLE TRANSCRIPTION REPRESSOR HRCA"/>
    <property type="match status" value="1"/>
</dbReference>
<comment type="caution">
    <text evidence="6">The sequence shown here is derived from an EMBL/GenBank/DDBJ whole genome shotgun (WGS) entry which is preliminary data.</text>
</comment>
<name>A0A0G1BAT4_9BACT</name>
<feature type="non-terminal residue" evidence="6">
    <location>
        <position position="52"/>
    </location>
</feature>
<reference evidence="6 7" key="1">
    <citation type="journal article" date="2015" name="Nature">
        <title>rRNA introns, odd ribosomes, and small enigmatic genomes across a large radiation of phyla.</title>
        <authorList>
            <person name="Brown C.T."/>
            <person name="Hug L.A."/>
            <person name="Thomas B.C."/>
            <person name="Sharon I."/>
            <person name="Castelle C.J."/>
            <person name="Singh A."/>
            <person name="Wilkins M.J."/>
            <person name="Williams K.H."/>
            <person name="Banfield J.F."/>
        </authorList>
    </citation>
    <scope>NUCLEOTIDE SEQUENCE [LARGE SCALE GENOMIC DNA]</scope>
</reference>
<organism evidence="6 7">
    <name type="scientific">Candidatus Daviesbacteria bacterium GW2011_GWA2_42_7</name>
    <dbReference type="NCBI Taxonomy" id="1618425"/>
    <lineage>
        <taxon>Bacteria</taxon>
        <taxon>Candidatus Daviesiibacteriota</taxon>
    </lineage>
</organism>
<keyword evidence="1" id="KW-0678">Repressor</keyword>
<evidence type="ECO:0000256" key="2">
    <source>
        <dbReference type="ARBA" id="ARBA00023015"/>
    </source>
</evidence>
<evidence type="ECO:0000256" key="3">
    <source>
        <dbReference type="ARBA" id="ARBA00023016"/>
    </source>
</evidence>
<evidence type="ECO:0000313" key="7">
    <source>
        <dbReference type="Proteomes" id="UP000034785"/>
    </source>
</evidence>
<dbReference type="InterPro" id="IPR036388">
    <property type="entry name" value="WH-like_DNA-bd_sf"/>
</dbReference>
<dbReference type="SUPFAM" id="SSF46785">
    <property type="entry name" value="Winged helix' DNA-binding domain"/>
    <property type="match status" value="1"/>
</dbReference>
<keyword evidence="4" id="KW-0804">Transcription</keyword>
<evidence type="ECO:0000256" key="1">
    <source>
        <dbReference type="ARBA" id="ARBA00022491"/>
    </source>
</evidence>
<dbReference type="Gene3D" id="1.10.10.10">
    <property type="entry name" value="Winged helix-like DNA-binding domain superfamily/Winged helix DNA-binding domain"/>
    <property type="match status" value="1"/>
</dbReference>
<protein>
    <submittedName>
        <fullName evidence="6">Heat-inducible transcription repressor HrcA</fullName>
    </submittedName>
</protein>
<dbReference type="InterPro" id="IPR036390">
    <property type="entry name" value="WH_DNA-bd_sf"/>
</dbReference>
<dbReference type="Proteomes" id="UP000034785">
    <property type="component" value="Unassembled WGS sequence"/>
</dbReference>
<evidence type="ECO:0000256" key="4">
    <source>
        <dbReference type="ARBA" id="ARBA00023163"/>
    </source>
</evidence>
<keyword evidence="3" id="KW-0346">Stress response</keyword>
<proteinExistence type="predicted"/>
<keyword evidence="2" id="KW-0805">Transcription regulation</keyword>
<evidence type="ECO:0000313" key="6">
    <source>
        <dbReference type="EMBL" id="KKS70490.1"/>
    </source>
</evidence>
<sequence length="52" mass="5848">MTDLSERQKQLLTAIVELYVKTGEPISSDAIEKYHTLGVSPATIRNEMVRLT</sequence>
<gene>
    <name evidence="6" type="ORF">UV41_C0021G0001</name>
</gene>
<dbReference type="AlphaFoldDB" id="A0A0G1BAT4"/>
<dbReference type="InterPro" id="IPR002571">
    <property type="entry name" value="HrcA"/>
</dbReference>